<dbReference type="Proteomes" id="UP001480082">
    <property type="component" value="Unassembled WGS sequence"/>
</dbReference>
<evidence type="ECO:0000313" key="2">
    <source>
        <dbReference type="Proteomes" id="UP001480082"/>
    </source>
</evidence>
<protein>
    <submittedName>
        <fullName evidence="1">SRPBCC family protein</fullName>
    </submittedName>
</protein>
<organism evidence="1 2">
    <name type="scientific">Mesorhizobium australicum</name>
    <dbReference type="NCBI Taxonomy" id="536018"/>
    <lineage>
        <taxon>Bacteria</taxon>
        <taxon>Pseudomonadati</taxon>
        <taxon>Pseudomonadota</taxon>
        <taxon>Alphaproteobacteria</taxon>
        <taxon>Hyphomicrobiales</taxon>
        <taxon>Phyllobacteriaceae</taxon>
        <taxon>Mesorhizobium</taxon>
    </lineage>
</organism>
<dbReference type="EMBL" id="JAMYRI010000007">
    <property type="protein sequence ID" value="MER9285228.1"/>
    <property type="molecule type" value="Genomic_DNA"/>
</dbReference>
<accession>A0ACC6SZQ5</accession>
<comment type="caution">
    <text evidence="1">The sequence shown here is derived from an EMBL/GenBank/DDBJ whole genome shotgun (WGS) entry which is preliminary data.</text>
</comment>
<keyword evidence="2" id="KW-1185">Reference proteome</keyword>
<name>A0ACC6SZQ5_9HYPH</name>
<sequence>MNQIAPAKDEHSVIHSTFTVERTYPQSPSCVFHAFADKETVRRWRIEGDGFSVAEFSFDFRVGGGEVSRFSYGDGPEIRLDAQFQYIVADQRIVFSYRMAVGPQPMSASLTTVELTPSGDGTRLTYTEQGAFFDGVDSAKGREEGPAGCWRPLPPNFSGRSSPGCLRPRPRIMSCWWRSR</sequence>
<evidence type="ECO:0000313" key="1">
    <source>
        <dbReference type="EMBL" id="MER9285228.1"/>
    </source>
</evidence>
<proteinExistence type="predicted"/>
<gene>
    <name evidence="1" type="ORF">NKI81_14850</name>
</gene>
<reference evidence="1 2" key="1">
    <citation type="journal article" date="2024" name="Proc. Natl. Acad. Sci. U.S.A.">
        <title>The evolutionary genomics of adaptation to stress in wild rhizobium bacteria.</title>
        <authorList>
            <person name="Kehlet-Delgado H."/>
            <person name="Montoya A.P."/>
            <person name="Jensen K.T."/>
            <person name="Wendlandt C.E."/>
            <person name="Dexheimer C."/>
            <person name="Roberts M."/>
            <person name="Torres Martinez L."/>
            <person name="Friesen M.L."/>
            <person name="Griffitts J.S."/>
            <person name="Porter S.S."/>
        </authorList>
    </citation>
    <scope>NUCLEOTIDE SEQUENCE [LARGE SCALE GENOMIC DNA]</scope>
    <source>
        <strain evidence="1 2">M0468</strain>
    </source>
</reference>